<evidence type="ECO:0000313" key="1">
    <source>
        <dbReference type="EMBL" id="GFA38663.1"/>
    </source>
</evidence>
<gene>
    <name evidence="1" type="ORF">Tci_610635</name>
</gene>
<name>A0A699JID2_TANCI</name>
<proteinExistence type="predicted"/>
<reference evidence="1" key="1">
    <citation type="journal article" date="2019" name="Sci. Rep.">
        <title>Draft genome of Tanacetum cinerariifolium, the natural source of mosquito coil.</title>
        <authorList>
            <person name="Yamashiro T."/>
            <person name="Shiraishi A."/>
            <person name="Satake H."/>
            <person name="Nakayama K."/>
        </authorList>
    </citation>
    <scope>NUCLEOTIDE SEQUENCE</scope>
</reference>
<comment type="caution">
    <text evidence="1">The sequence shown here is derived from an EMBL/GenBank/DDBJ whole genome shotgun (WGS) entry which is preliminary data.</text>
</comment>
<accession>A0A699JID2</accession>
<dbReference type="AlphaFoldDB" id="A0A699JID2"/>
<organism evidence="1">
    <name type="scientific">Tanacetum cinerariifolium</name>
    <name type="common">Dalmatian daisy</name>
    <name type="synonym">Chrysanthemum cinerariifolium</name>
    <dbReference type="NCBI Taxonomy" id="118510"/>
    <lineage>
        <taxon>Eukaryota</taxon>
        <taxon>Viridiplantae</taxon>
        <taxon>Streptophyta</taxon>
        <taxon>Embryophyta</taxon>
        <taxon>Tracheophyta</taxon>
        <taxon>Spermatophyta</taxon>
        <taxon>Magnoliopsida</taxon>
        <taxon>eudicotyledons</taxon>
        <taxon>Gunneridae</taxon>
        <taxon>Pentapetalae</taxon>
        <taxon>asterids</taxon>
        <taxon>campanulids</taxon>
        <taxon>Asterales</taxon>
        <taxon>Asteraceae</taxon>
        <taxon>Asteroideae</taxon>
        <taxon>Anthemideae</taxon>
        <taxon>Anthemidinae</taxon>
        <taxon>Tanacetum</taxon>
    </lineage>
</organism>
<sequence>MVLDDWPVRSSLLTKDPFFEVNDAHNVVLREESHRGVLESSDVTESKMNATSFAAKSFNSNNDNNNRRGLKSLLTLLSKGFNANIDVKKNEKMSSENSSAGFTSKQMQKLFSLINETLTGSIHANMAGKASFFNGNI</sequence>
<protein>
    <submittedName>
        <fullName evidence="1">Uncharacterized protein</fullName>
    </submittedName>
</protein>
<dbReference type="EMBL" id="BKCJ010415169">
    <property type="protein sequence ID" value="GFA38663.1"/>
    <property type="molecule type" value="Genomic_DNA"/>
</dbReference>